<dbReference type="SMART" id="SM00028">
    <property type="entry name" value="TPR"/>
    <property type="match status" value="7"/>
</dbReference>
<dbReference type="PANTHER" id="PTHR44366:SF1">
    <property type="entry name" value="UDP-N-ACETYLGLUCOSAMINE--PEPTIDE N-ACETYLGLUCOSAMINYLTRANSFERASE 110 KDA SUBUNIT"/>
    <property type="match status" value="1"/>
</dbReference>
<dbReference type="eggNOG" id="COG0457">
    <property type="taxonomic scope" value="Bacteria"/>
</dbReference>
<dbReference type="Pfam" id="PF14559">
    <property type="entry name" value="TPR_19"/>
    <property type="match status" value="1"/>
</dbReference>
<keyword evidence="2" id="KW-0808">Transferase</keyword>
<dbReference type="EMBL" id="JH600070">
    <property type="protein sequence ID" value="EIJ42017.1"/>
    <property type="molecule type" value="Genomic_DNA"/>
</dbReference>
<dbReference type="STRING" id="395493.BegalDRAFT_1115"/>
<dbReference type="GO" id="GO:0006493">
    <property type="term" value="P:protein O-linked glycosylation"/>
    <property type="evidence" value="ECO:0007669"/>
    <property type="project" value="InterPro"/>
</dbReference>
<dbReference type="Gene3D" id="3.40.50.300">
    <property type="entry name" value="P-loop containing nucleotide triphosphate hydrolases"/>
    <property type="match status" value="1"/>
</dbReference>
<keyword evidence="1" id="KW-0802">TPR repeat</keyword>
<sequence length="561" mass="64365">MKPANSQAQLAQLFNEAIHYQQKGQFALAEKSLRQALKHAPQHPEILHALGLVLHQQGQTAEAIKLLKKAIANKSDEAIYHNNLGNLLNEQGNIAQAITAYRAALRHKPNHLNALYNLACLLEKQGDYDGATQCLRHLVKLAPQDAQAWNQLGSCLLEDWRYNHSAEAIACYQKAVQYQPNYADAWNNLGIAYMDSGNSQTAIDCYRQALRCNPQYARAYENLARAKKFTTNDTADLIAIENLLENKELDNNARLYLHSALGKIYDDLNQYPQAFHHYQQTNQLKQQTIQYDYRQHSAWIDEIIQTFNADFFQQHTQTGNPSTAPVFIIGMMRSGTSLVEQILASHPLVYGAGELNYLPQLAQQLPQLLKTTNTFPACIAALSANTCQQLADTLLHRLHAYQPQAQKITDKLPANYLYLGLIYLLFPNATIIHCQRDPFDTCLSIYFQRFSKNHPYAYDLTNIAHYYQDYQRLMQHWQTIFPAPIHTVDYENLLANQENVSRQLVAACGLEWDEHCLNYHQTTRTVRTASHWQVRQPVYKSSLARWKHYEPYLKPLKEILE</sequence>
<dbReference type="Proteomes" id="UP000005744">
    <property type="component" value="Unassembled WGS sequence"/>
</dbReference>
<accession>I3CEH4</accession>
<evidence type="ECO:0000313" key="3">
    <source>
        <dbReference type="Proteomes" id="UP000005744"/>
    </source>
</evidence>
<dbReference type="Gene3D" id="1.25.40.10">
    <property type="entry name" value="Tetratricopeptide repeat domain"/>
    <property type="match status" value="1"/>
</dbReference>
<dbReference type="PROSITE" id="PS50005">
    <property type="entry name" value="TPR"/>
    <property type="match status" value="4"/>
</dbReference>
<evidence type="ECO:0000313" key="2">
    <source>
        <dbReference type="EMBL" id="EIJ42017.1"/>
    </source>
</evidence>
<dbReference type="InterPro" id="IPR011990">
    <property type="entry name" value="TPR-like_helical_dom_sf"/>
</dbReference>
<evidence type="ECO:0000256" key="1">
    <source>
        <dbReference type="PROSITE-ProRule" id="PRU00339"/>
    </source>
</evidence>
<feature type="repeat" description="TPR" evidence="1">
    <location>
        <begin position="44"/>
        <end position="77"/>
    </location>
</feature>
<dbReference type="HOGENOM" id="CLU_017034_1_0_6"/>
<organism evidence="2 3">
    <name type="scientific">Beggiatoa alba B18LD</name>
    <dbReference type="NCBI Taxonomy" id="395493"/>
    <lineage>
        <taxon>Bacteria</taxon>
        <taxon>Pseudomonadati</taxon>
        <taxon>Pseudomonadota</taxon>
        <taxon>Gammaproteobacteria</taxon>
        <taxon>Thiotrichales</taxon>
        <taxon>Thiotrichaceae</taxon>
        <taxon>Beggiatoa</taxon>
    </lineage>
</organism>
<dbReference type="Pfam" id="PF13469">
    <property type="entry name" value="Sulfotransfer_3"/>
    <property type="match status" value="1"/>
</dbReference>
<dbReference type="Pfam" id="PF00515">
    <property type="entry name" value="TPR_1"/>
    <property type="match status" value="1"/>
</dbReference>
<dbReference type="RefSeq" id="WP_002684511.1">
    <property type="nucleotide sequence ID" value="NZ_JH600070.1"/>
</dbReference>
<gene>
    <name evidence="2" type="ORF">BegalDRAFT_1115</name>
</gene>
<feature type="repeat" description="TPR" evidence="1">
    <location>
        <begin position="78"/>
        <end position="111"/>
    </location>
</feature>
<name>I3CEH4_9GAMM</name>
<dbReference type="SUPFAM" id="SSF48452">
    <property type="entry name" value="TPR-like"/>
    <property type="match status" value="1"/>
</dbReference>
<dbReference type="SUPFAM" id="SSF52540">
    <property type="entry name" value="P-loop containing nucleoside triphosphate hydrolases"/>
    <property type="match status" value="1"/>
</dbReference>
<dbReference type="InterPro" id="IPR027417">
    <property type="entry name" value="P-loop_NTPase"/>
</dbReference>
<dbReference type="OrthoDB" id="9814042at2"/>
<dbReference type="AlphaFoldDB" id="I3CEH4"/>
<reference evidence="2 3" key="1">
    <citation type="submission" date="2011-11" db="EMBL/GenBank/DDBJ databases">
        <title>Improved High-Quality Draft sequence of Beggiatoa alba B18lD.</title>
        <authorList>
            <consortium name="US DOE Joint Genome Institute"/>
            <person name="Lucas S."/>
            <person name="Han J."/>
            <person name="Lapidus A."/>
            <person name="Cheng J.-F."/>
            <person name="Goodwin L."/>
            <person name="Pitluck S."/>
            <person name="Peters L."/>
            <person name="Mikhailova N."/>
            <person name="Held B."/>
            <person name="Detter J.C."/>
            <person name="Han C."/>
            <person name="Tapia R."/>
            <person name="Land M."/>
            <person name="Hauser L."/>
            <person name="Kyrpides N."/>
            <person name="Ivanova N."/>
            <person name="Pagani I."/>
            <person name="Samuel K."/>
            <person name="Teske A."/>
            <person name="Mueller J."/>
            <person name="Woyke T."/>
        </authorList>
    </citation>
    <scope>NUCLEOTIDE SEQUENCE [LARGE SCALE GENOMIC DNA]</scope>
    <source>
        <strain evidence="2 3">B18LD</strain>
    </source>
</reference>
<dbReference type="Gene3D" id="1.25.40.1040">
    <property type="match status" value="1"/>
</dbReference>
<feature type="repeat" description="TPR" evidence="1">
    <location>
        <begin position="112"/>
        <end position="145"/>
    </location>
</feature>
<dbReference type="InterPro" id="IPR019734">
    <property type="entry name" value="TPR_rpt"/>
</dbReference>
<protein>
    <submittedName>
        <fullName evidence="2">Tetratricopeptide repeat protein,tetratricopeptide repeat protein,sulfotransferase family protein</fullName>
    </submittedName>
</protein>
<dbReference type="Pfam" id="PF13432">
    <property type="entry name" value="TPR_16"/>
    <property type="match status" value="1"/>
</dbReference>
<proteinExistence type="predicted"/>
<dbReference type="PANTHER" id="PTHR44366">
    <property type="entry name" value="UDP-N-ACETYLGLUCOSAMINE--PEPTIDE N-ACETYLGLUCOSAMINYLTRANSFERASE 110 KDA SUBUNIT"/>
    <property type="match status" value="1"/>
</dbReference>
<dbReference type="GO" id="GO:0097363">
    <property type="term" value="F:protein O-acetylglucosaminyltransferase activity"/>
    <property type="evidence" value="ECO:0007669"/>
    <property type="project" value="TreeGrafter"/>
</dbReference>
<keyword evidence="3" id="KW-1185">Reference proteome</keyword>
<dbReference type="InterPro" id="IPR037919">
    <property type="entry name" value="OGT"/>
</dbReference>
<dbReference type="PROSITE" id="PS50293">
    <property type="entry name" value="TPR_REGION"/>
    <property type="match status" value="1"/>
</dbReference>
<feature type="repeat" description="TPR" evidence="1">
    <location>
        <begin position="183"/>
        <end position="216"/>
    </location>
</feature>